<organism evidence="2 3">
    <name type="scientific">Lentithecium fluviatile CBS 122367</name>
    <dbReference type="NCBI Taxonomy" id="1168545"/>
    <lineage>
        <taxon>Eukaryota</taxon>
        <taxon>Fungi</taxon>
        <taxon>Dikarya</taxon>
        <taxon>Ascomycota</taxon>
        <taxon>Pezizomycotina</taxon>
        <taxon>Dothideomycetes</taxon>
        <taxon>Pleosporomycetidae</taxon>
        <taxon>Pleosporales</taxon>
        <taxon>Massarineae</taxon>
        <taxon>Lentitheciaceae</taxon>
        <taxon>Lentithecium</taxon>
    </lineage>
</organism>
<feature type="domain" description="Heterokaryon incompatibility" evidence="1">
    <location>
        <begin position="45"/>
        <end position="128"/>
    </location>
</feature>
<name>A0A6G1IFU0_9PLEO</name>
<accession>A0A6G1IFU0</accession>
<dbReference type="InterPro" id="IPR010730">
    <property type="entry name" value="HET"/>
</dbReference>
<proteinExistence type="predicted"/>
<evidence type="ECO:0000313" key="2">
    <source>
        <dbReference type="EMBL" id="KAF2677097.1"/>
    </source>
</evidence>
<dbReference type="Pfam" id="PF06985">
    <property type="entry name" value="HET"/>
    <property type="match status" value="1"/>
</dbReference>
<protein>
    <recommendedName>
        <fullName evidence="1">Heterokaryon incompatibility domain-containing protein</fullName>
    </recommendedName>
</protein>
<dbReference type="OrthoDB" id="3553147at2759"/>
<evidence type="ECO:0000259" key="1">
    <source>
        <dbReference type="Pfam" id="PF06985"/>
    </source>
</evidence>
<keyword evidence="3" id="KW-1185">Reference proteome</keyword>
<dbReference type="PANTHER" id="PTHR24148">
    <property type="entry name" value="ANKYRIN REPEAT DOMAIN-CONTAINING PROTEIN 39 HOMOLOG-RELATED"/>
    <property type="match status" value="1"/>
</dbReference>
<dbReference type="PANTHER" id="PTHR24148:SF82">
    <property type="entry name" value="HETEROKARYON INCOMPATIBILITY DOMAIN-CONTAINING PROTEIN"/>
    <property type="match status" value="1"/>
</dbReference>
<dbReference type="AlphaFoldDB" id="A0A6G1IFU0"/>
<evidence type="ECO:0000313" key="3">
    <source>
        <dbReference type="Proteomes" id="UP000799291"/>
    </source>
</evidence>
<dbReference type="InterPro" id="IPR052895">
    <property type="entry name" value="HetReg/Transcr_Mod"/>
</dbReference>
<gene>
    <name evidence="2" type="ORF">K458DRAFT_320508</name>
</gene>
<reference evidence="2" key="1">
    <citation type="journal article" date="2020" name="Stud. Mycol.">
        <title>101 Dothideomycetes genomes: a test case for predicting lifestyles and emergence of pathogens.</title>
        <authorList>
            <person name="Haridas S."/>
            <person name="Albert R."/>
            <person name="Binder M."/>
            <person name="Bloem J."/>
            <person name="Labutti K."/>
            <person name="Salamov A."/>
            <person name="Andreopoulos B."/>
            <person name="Baker S."/>
            <person name="Barry K."/>
            <person name="Bills G."/>
            <person name="Bluhm B."/>
            <person name="Cannon C."/>
            <person name="Castanera R."/>
            <person name="Culley D."/>
            <person name="Daum C."/>
            <person name="Ezra D."/>
            <person name="Gonzalez J."/>
            <person name="Henrissat B."/>
            <person name="Kuo A."/>
            <person name="Liang C."/>
            <person name="Lipzen A."/>
            <person name="Lutzoni F."/>
            <person name="Magnuson J."/>
            <person name="Mondo S."/>
            <person name="Nolan M."/>
            <person name="Ohm R."/>
            <person name="Pangilinan J."/>
            <person name="Park H.-J."/>
            <person name="Ramirez L."/>
            <person name="Alfaro M."/>
            <person name="Sun H."/>
            <person name="Tritt A."/>
            <person name="Yoshinaga Y."/>
            <person name="Zwiers L.-H."/>
            <person name="Turgeon B."/>
            <person name="Goodwin S."/>
            <person name="Spatafora J."/>
            <person name="Crous P."/>
            <person name="Grigoriev I."/>
        </authorList>
    </citation>
    <scope>NUCLEOTIDE SEQUENCE</scope>
    <source>
        <strain evidence="2">CBS 122367</strain>
    </source>
</reference>
<dbReference type="Proteomes" id="UP000799291">
    <property type="component" value="Unassembled WGS sequence"/>
</dbReference>
<dbReference type="EMBL" id="MU005626">
    <property type="protein sequence ID" value="KAF2677097.1"/>
    <property type="molecule type" value="Genomic_DNA"/>
</dbReference>
<sequence length="140" mass="16014">MKPRRPLYFPLDPTRKEVRFLEVVSTRPKTICKLQTVSLIDNPTYSAVSYVWGNASKTEPIMVNGTWVPVTVSLARAIKSIHRRSDMHQRLCANALCINQSDSREKNCQIPLMRIIYMNAVFVPVCLDCLRNTLPAPFLH</sequence>